<feature type="domain" description="Aerotolerance regulator N-terminal" evidence="2">
    <location>
        <begin position="1"/>
        <end position="70"/>
    </location>
</feature>
<feature type="transmembrane region" description="Helical" evidence="1">
    <location>
        <begin position="50"/>
        <end position="70"/>
    </location>
</feature>
<keyword evidence="1" id="KW-0812">Transmembrane</keyword>
<reference evidence="3" key="1">
    <citation type="submission" date="2019-03" db="EMBL/GenBank/DDBJ databases">
        <title>Single cell metagenomics reveals metabolic interactions within the superorganism composed of flagellate Streblomastix strix and complex community of Bacteroidetes bacteria on its surface.</title>
        <authorList>
            <person name="Treitli S.C."/>
            <person name="Kolisko M."/>
            <person name="Husnik F."/>
            <person name="Keeling P."/>
            <person name="Hampl V."/>
        </authorList>
    </citation>
    <scope>NUCLEOTIDE SEQUENCE</scope>
    <source>
        <strain evidence="3">STM</strain>
    </source>
</reference>
<dbReference type="AlphaFoldDB" id="A0A5J4PGL6"/>
<feature type="transmembrane region" description="Helical" evidence="1">
    <location>
        <begin position="6"/>
        <end position="24"/>
    </location>
</feature>
<evidence type="ECO:0000313" key="3">
    <source>
        <dbReference type="EMBL" id="KAA6308676.1"/>
    </source>
</evidence>
<dbReference type="Pfam" id="PF07584">
    <property type="entry name" value="BatA"/>
    <property type="match status" value="1"/>
</dbReference>
<keyword evidence="1" id="KW-0472">Membrane</keyword>
<organism evidence="3">
    <name type="scientific">termite gut metagenome</name>
    <dbReference type="NCBI Taxonomy" id="433724"/>
    <lineage>
        <taxon>unclassified sequences</taxon>
        <taxon>metagenomes</taxon>
        <taxon>organismal metagenomes</taxon>
    </lineage>
</organism>
<keyword evidence="1" id="KW-1133">Transmembrane helix</keyword>
<dbReference type="EMBL" id="SNRY01008363">
    <property type="protein sequence ID" value="KAA6308676.1"/>
    <property type="molecule type" value="Genomic_DNA"/>
</dbReference>
<evidence type="ECO:0000259" key="2">
    <source>
        <dbReference type="Pfam" id="PF07584"/>
    </source>
</evidence>
<accession>A0A5J4PGL6</accession>
<proteinExistence type="predicted"/>
<gene>
    <name evidence="3" type="ORF">EZS27_039699</name>
</gene>
<feature type="non-terminal residue" evidence="3">
    <location>
        <position position="71"/>
    </location>
</feature>
<protein>
    <recommendedName>
        <fullName evidence="2">Aerotolerance regulator N-terminal domain-containing protein</fullName>
    </recommendedName>
</protein>
<evidence type="ECO:0000256" key="1">
    <source>
        <dbReference type="SAM" id="Phobius"/>
    </source>
</evidence>
<dbReference type="InterPro" id="IPR024163">
    <property type="entry name" value="Aerotolerance_reg_N"/>
</dbReference>
<name>A0A5J4PGL6_9ZZZZ</name>
<sequence length="71" mass="8438">MTFANIEYLLLLLLLIPYIGWYIMRKKKNEATLQISDTQVYTRAPKSYKIYLLHLPFVLRIITLILIIIVI</sequence>
<comment type="caution">
    <text evidence="3">The sequence shown here is derived from an EMBL/GenBank/DDBJ whole genome shotgun (WGS) entry which is preliminary data.</text>
</comment>